<dbReference type="CDD" id="cd00291">
    <property type="entry name" value="SirA_YedF_YeeD"/>
    <property type="match status" value="1"/>
</dbReference>
<dbReference type="SUPFAM" id="SSF64307">
    <property type="entry name" value="SirA-like"/>
    <property type="match status" value="1"/>
</dbReference>
<gene>
    <name evidence="2" type="ORF">NC661_19825</name>
</gene>
<feature type="domain" description="DUF2249" evidence="1">
    <location>
        <begin position="3"/>
        <end position="68"/>
    </location>
</feature>
<name>A0A9X4ALM8_9BACI</name>
<sequence length="72" mass="8212">MILDNRGLQPPQPMMRTLSALEDLESGQQLTIINDRRPMFLFPELDDQGHKYEVKEQEDGSFAITITKHGVA</sequence>
<reference evidence="2" key="1">
    <citation type="submission" date="2022-06" db="EMBL/GenBank/DDBJ databases">
        <title>Aquibacillus sp. a new bacterium isolated from soil saline samples.</title>
        <authorList>
            <person name="Galisteo C."/>
            <person name="De La Haba R."/>
            <person name="Sanchez-Porro C."/>
            <person name="Ventosa A."/>
        </authorList>
    </citation>
    <scope>NUCLEOTIDE SEQUENCE</scope>
    <source>
        <strain evidence="2">JCM 12387</strain>
    </source>
</reference>
<accession>A0A9X4ALM8</accession>
<dbReference type="AlphaFoldDB" id="A0A9X4ALM8"/>
<protein>
    <submittedName>
        <fullName evidence="2">DUF2249 domain-containing protein</fullName>
    </submittedName>
</protein>
<organism evidence="2 3">
    <name type="scientific">Aquibacillus koreensis</name>
    <dbReference type="NCBI Taxonomy" id="279446"/>
    <lineage>
        <taxon>Bacteria</taxon>
        <taxon>Bacillati</taxon>
        <taxon>Bacillota</taxon>
        <taxon>Bacilli</taxon>
        <taxon>Bacillales</taxon>
        <taxon>Bacillaceae</taxon>
        <taxon>Aquibacillus</taxon>
    </lineage>
</organism>
<evidence type="ECO:0000313" key="2">
    <source>
        <dbReference type="EMBL" id="MDC3422605.1"/>
    </source>
</evidence>
<dbReference type="EMBL" id="JAMQJZ010000024">
    <property type="protein sequence ID" value="MDC3422605.1"/>
    <property type="molecule type" value="Genomic_DNA"/>
</dbReference>
<dbReference type="Pfam" id="PF10006">
    <property type="entry name" value="DUF2249"/>
    <property type="match status" value="1"/>
</dbReference>
<dbReference type="Proteomes" id="UP001145072">
    <property type="component" value="Unassembled WGS sequence"/>
</dbReference>
<dbReference type="Gene3D" id="3.30.110.40">
    <property type="entry name" value="TusA-like domain"/>
    <property type="match status" value="1"/>
</dbReference>
<dbReference type="RefSeq" id="WP_259870099.1">
    <property type="nucleotide sequence ID" value="NZ_JAMQJZ010000024.1"/>
</dbReference>
<evidence type="ECO:0000259" key="1">
    <source>
        <dbReference type="Pfam" id="PF10006"/>
    </source>
</evidence>
<comment type="caution">
    <text evidence="2">The sequence shown here is derived from an EMBL/GenBank/DDBJ whole genome shotgun (WGS) entry which is preliminary data.</text>
</comment>
<dbReference type="InterPro" id="IPR036868">
    <property type="entry name" value="TusA-like_sf"/>
</dbReference>
<evidence type="ECO:0000313" key="3">
    <source>
        <dbReference type="Proteomes" id="UP001145072"/>
    </source>
</evidence>
<dbReference type="InterPro" id="IPR018720">
    <property type="entry name" value="DUF2249"/>
</dbReference>
<proteinExistence type="predicted"/>
<keyword evidence="3" id="KW-1185">Reference proteome</keyword>